<evidence type="ECO:0000256" key="2">
    <source>
        <dbReference type="ARBA" id="ARBA00022525"/>
    </source>
</evidence>
<gene>
    <name evidence="9" type="ORF">BBIA_2359</name>
</gene>
<evidence type="ECO:0000256" key="6">
    <source>
        <dbReference type="SAM" id="Phobius"/>
    </source>
</evidence>
<dbReference type="Gene3D" id="2.60.40.10">
    <property type="entry name" value="Immunoglobulins"/>
    <property type="match status" value="1"/>
</dbReference>
<organism evidence="9 10">
    <name type="scientific">Bifidobacterium biavatii DSM 23969</name>
    <dbReference type="NCBI Taxonomy" id="1437608"/>
    <lineage>
        <taxon>Bacteria</taxon>
        <taxon>Bacillati</taxon>
        <taxon>Actinomycetota</taxon>
        <taxon>Actinomycetes</taxon>
        <taxon>Bifidobacteriales</taxon>
        <taxon>Bifidobacteriaceae</taxon>
        <taxon>Bifidobacterium</taxon>
    </lineage>
</organism>
<evidence type="ECO:0000313" key="9">
    <source>
        <dbReference type="EMBL" id="KFI50850.1"/>
    </source>
</evidence>
<keyword evidence="10" id="KW-1185">Reference proteome</keyword>
<dbReference type="OrthoDB" id="3199332at2"/>
<feature type="region of interest" description="Disordered" evidence="5">
    <location>
        <begin position="307"/>
        <end position="327"/>
    </location>
</feature>
<evidence type="ECO:0000256" key="3">
    <source>
        <dbReference type="ARBA" id="ARBA00022729"/>
    </source>
</evidence>
<dbReference type="NCBIfam" id="TIGR04226">
    <property type="entry name" value="RrgB_K2N_iso_D2"/>
    <property type="match status" value="1"/>
</dbReference>
<feature type="signal peptide" evidence="7">
    <location>
        <begin position="1"/>
        <end position="30"/>
    </location>
</feature>
<keyword evidence="1" id="KW-0134">Cell wall</keyword>
<dbReference type="InterPro" id="IPR019931">
    <property type="entry name" value="LPXTG_anchor"/>
</dbReference>
<sequence>MKKLGKAVLGLVAAVAMLVTGLVAPTTAFAAGSHTITIKNDVAGYSYTAYQVFAGTLSDDEKTLSNITWGEGVKGSEILTELKGIKTDSGSALIVVKTTGEGGQQQTNKVNPFAGIADDANAAKNVADVLGQNNTNRDFAKAFAKIVAKHLTDDATKKHVAEAQMAGDKTTSYKFSGLADGYYIIMNDSVPSTDDAAYTEYMLKVVKDIKDLEPKSKVPGFTKKVQEKNDSAATSTTDPKNPSDWQDGADYDIGDSVPFQLTATLPDDATRFAAYDTYKLTFRDQQSGGLDTPSTFTVTVVSKDGRTTTTIPQTGKKTNAQGTVEDHPNFTVQAPTQVETLDGDTFRIAFTDVKDLYTAPEDGAAGTKITVAAGDKIVVDYNSTLNSKAVIGEPGNPNKARLEYSNNPNDEGEGHSPWDDVTVFTFDLNANKVDKDGQPLKGAGFRLEKWVVDEKAKQGSWVTVGEQGPWQKAEASDSVTAGTADQWGYKLVNGKRVDATEDADKPTSFKWTGVDSGTYKLSEIQTPDSTYNKIDDQYFAVEATYSTNHDQTTPGPTTVTFKFYSADASGVVDKSKELKDSWSVTNRKETDPTDNKVEHTYNTGFSTNIVNVKGSELPETGGIGTVILYALGGAFVVAAGLWFGLRRRFSNR</sequence>
<dbReference type="NCBIfam" id="TIGR01167">
    <property type="entry name" value="LPXTG_anchor"/>
    <property type="match status" value="1"/>
</dbReference>
<evidence type="ECO:0000256" key="4">
    <source>
        <dbReference type="ARBA" id="ARBA00023088"/>
    </source>
</evidence>
<keyword evidence="6" id="KW-1133">Transmembrane helix</keyword>
<name>A0A086ZWF0_9BIFI</name>
<reference evidence="9 10" key="1">
    <citation type="submission" date="2014-03" db="EMBL/GenBank/DDBJ databases">
        <title>Genomics of Bifidobacteria.</title>
        <authorList>
            <person name="Ventura M."/>
            <person name="Milani C."/>
            <person name="Lugli G.A."/>
        </authorList>
    </citation>
    <scope>NUCLEOTIDE SEQUENCE [LARGE SCALE GENOMIC DNA]</scope>
    <source>
        <strain evidence="9 10">DSM 23969</strain>
    </source>
</reference>
<accession>A0A086ZWF0</accession>
<dbReference type="InterPro" id="IPR041033">
    <property type="entry name" value="SpaA_PFL_dom_1"/>
</dbReference>
<feature type="region of interest" description="Disordered" evidence="5">
    <location>
        <begin position="220"/>
        <end position="251"/>
    </location>
</feature>
<protein>
    <submittedName>
        <fullName evidence="9">Peptidoglycan linked protein (Fimbrial structural unit) (LPXTG motif)</fullName>
    </submittedName>
</protein>
<dbReference type="PROSITE" id="PS50847">
    <property type="entry name" value="GRAM_POS_ANCHORING"/>
    <property type="match status" value="1"/>
</dbReference>
<comment type="caution">
    <text evidence="9">The sequence shown here is derived from an EMBL/GenBank/DDBJ whole genome shotgun (WGS) entry which is preliminary data.</text>
</comment>
<dbReference type="Proteomes" id="UP000029108">
    <property type="component" value="Unassembled WGS sequence"/>
</dbReference>
<evidence type="ECO:0000256" key="1">
    <source>
        <dbReference type="ARBA" id="ARBA00022512"/>
    </source>
</evidence>
<dbReference type="GO" id="GO:0005975">
    <property type="term" value="P:carbohydrate metabolic process"/>
    <property type="evidence" value="ECO:0007669"/>
    <property type="project" value="UniProtKB-ARBA"/>
</dbReference>
<keyword evidence="3 7" id="KW-0732">Signal</keyword>
<evidence type="ECO:0000256" key="7">
    <source>
        <dbReference type="SAM" id="SignalP"/>
    </source>
</evidence>
<dbReference type="Pfam" id="PF00746">
    <property type="entry name" value="Gram_pos_anchor"/>
    <property type="match status" value="1"/>
</dbReference>
<dbReference type="eggNOG" id="COG4932">
    <property type="taxonomic scope" value="Bacteria"/>
</dbReference>
<feature type="domain" description="Gram-positive cocci surface proteins LPxTG" evidence="8">
    <location>
        <begin position="617"/>
        <end position="652"/>
    </location>
</feature>
<dbReference type="RefSeq" id="WP_035138105.1">
    <property type="nucleotide sequence ID" value="NZ_JGYN01000012.1"/>
</dbReference>
<keyword evidence="6" id="KW-0472">Membrane</keyword>
<dbReference type="EMBL" id="JGYN01000012">
    <property type="protein sequence ID" value="KFI50850.1"/>
    <property type="molecule type" value="Genomic_DNA"/>
</dbReference>
<feature type="chain" id="PRO_5001818231" evidence="7">
    <location>
        <begin position="31"/>
        <end position="652"/>
    </location>
</feature>
<dbReference type="STRING" id="1437608.GCA_000771645_02207"/>
<feature type="transmembrane region" description="Helical" evidence="6">
    <location>
        <begin position="626"/>
        <end position="645"/>
    </location>
</feature>
<feature type="compositionally biased region" description="Low complexity" evidence="5">
    <location>
        <begin position="307"/>
        <end position="318"/>
    </location>
</feature>
<dbReference type="InterPro" id="IPR013783">
    <property type="entry name" value="Ig-like_fold"/>
</dbReference>
<feature type="compositionally biased region" description="Polar residues" evidence="5">
    <location>
        <begin position="231"/>
        <end position="244"/>
    </location>
</feature>
<proteinExistence type="predicted"/>
<keyword evidence="6" id="KW-0812">Transmembrane</keyword>
<evidence type="ECO:0000313" key="10">
    <source>
        <dbReference type="Proteomes" id="UP000029108"/>
    </source>
</evidence>
<evidence type="ECO:0000259" key="8">
    <source>
        <dbReference type="PROSITE" id="PS50847"/>
    </source>
</evidence>
<keyword evidence="4" id="KW-0572">Peptidoglycan-anchor</keyword>
<dbReference type="AlphaFoldDB" id="A0A086ZWF0"/>
<dbReference type="InterPro" id="IPR026466">
    <property type="entry name" value="Fim_isopep_form_D2_dom"/>
</dbReference>
<keyword evidence="2" id="KW-0964">Secreted</keyword>
<evidence type="ECO:0000256" key="5">
    <source>
        <dbReference type="SAM" id="MobiDB-lite"/>
    </source>
</evidence>
<dbReference type="Gene3D" id="2.60.40.740">
    <property type="match status" value="1"/>
</dbReference>
<dbReference type="Pfam" id="PF17802">
    <property type="entry name" value="SpaA"/>
    <property type="match status" value="1"/>
</dbReference>